<organism evidence="6 7">
    <name type="scientific">Pseudomonas alkylphenolica</name>
    <dbReference type="NCBI Taxonomy" id="237609"/>
    <lineage>
        <taxon>Bacteria</taxon>
        <taxon>Pseudomonadati</taxon>
        <taxon>Pseudomonadota</taxon>
        <taxon>Gammaproteobacteria</taxon>
        <taxon>Pseudomonadales</taxon>
        <taxon>Pseudomonadaceae</taxon>
        <taxon>Pseudomonas</taxon>
    </lineage>
</organism>
<sequence length="220" mass="23688">MSTSPLPPLRIVLADDHPIFRIGLQAVLDQIPGVTVVAQAGSPNELLAHLQGLECDVLVTDFMMPVGQQNDGLKLLEQIRRHFPHLPILVVTMLNNAGLFRAMLALGISGLLSKGSLADELPQAISCLSQGKTYLAASVEHLLLQDGAVREDQIGVQDPLSPKELEVTRLLAVGHTVSQIATLLNRSKQTVSTQKISAMRKLGVANDAALFLYLQEHGLS</sequence>
<evidence type="ECO:0000313" key="7">
    <source>
        <dbReference type="Proteomes" id="UP000028931"/>
    </source>
</evidence>
<name>A0A077FGV3_9PSED</name>
<dbReference type="PROSITE" id="PS50110">
    <property type="entry name" value="RESPONSE_REGULATORY"/>
    <property type="match status" value="1"/>
</dbReference>
<dbReference type="InterPro" id="IPR000792">
    <property type="entry name" value="Tscrpt_reg_LuxR_C"/>
</dbReference>
<evidence type="ECO:0000256" key="1">
    <source>
        <dbReference type="ARBA" id="ARBA00022553"/>
    </source>
</evidence>
<dbReference type="PROSITE" id="PS00622">
    <property type="entry name" value="HTH_LUXR_1"/>
    <property type="match status" value="1"/>
</dbReference>
<keyword evidence="1 3" id="KW-0597">Phosphoprotein</keyword>
<dbReference type="Gene3D" id="1.10.10.10">
    <property type="entry name" value="Winged helix-like DNA-binding domain superfamily/Winged helix DNA-binding domain"/>
    <property type="match status" value="1"/>
</dbReference>
<dbReference type="PANTHER" id="PTHR45566">
    <property type="entry name" value="HTH-TYPE TRANSCRIPTIONAL REGULATOR YHJB-RELATED"/>
    <property type="match status" value="1"/>
</dbReference>
<feature type="domain" description="HTH luxR-type" evidence="4">
    <location>
        <begin position="153"/>
        <end position="218"/>
    </location>
</feature>
<dbReference type="InterPro" id="IPR001789">
    <property type="entry name" value="Sig_transdc_resp-reg_receiver"/>
</dbReference>
<evidence type="ECO:0000259" key="5">
    <source>
        <dbReference type="PROSITE" id="PS50110"/>
    </source>
</evidence>
<dbReference type="InterPro" id="IPR058245">
    <property type="entry name" value="NreC/VraR/RcsB-like_REC"/>
</dbReference>
<dbReference type="SMART" id="SM00448">
    <property type="entry name" value="REC"/>
    <property type="match status" value="1"/>
</dbReference>
<evidence type="ECO:0000256" key="2">
    <source>
        <dbReference type="ARBA" id="ARBA00023125"/>
    </source>
</evidence>
<dbReference type="Pfam" id="PF00072">
    <property type="entry name" value="Response_reg"/>
    <property type="match status" value="1"/>
</dbReference>
<keyword evidence="2" id="KW-0238">DNA-binding</keyword>
<dbReference type="Pfam" id="PF00196">
    <property type="entry name" value="GerE"/>
    <property type="match status" value="1"/>
</dbReference>
<dbReference type="HOGENOM" id="CLU_000445_90_1_6"/>
<dbReference type="GO" id="GO:0003677">
    <property type="term" value="F:DNA binding"/>
    <property type="evidence" value="ECO:0007669"/>
    <property type="project" value="UniProtKB-KW"/>
</dbReference>
<evidence type="ECO:0000259" key="4">
    <source>
        <dbReference type="PROSITE" id="PS50043"/>
    </source>
</evidence>
<dbReference type="InterPro" id="IPR016032">
    <property type="entry name" value="Sig_transdc_resp-reg_C-effctor"/>
</dbReference>
<feature type="domain" description="Response regulatory" evidence="5">
    <location>
        <begin position="10"/>
        <end position="129"/>
    </location>
</feature>
<gene>
    <name evidence="6" type="ORF">PSAKL28_41670</name>
</gene>
<dbReference type="Proteomes" id="UP000028931">
    <property type="component" value="Chromosome"/>
</dbReference>
<dbReference type="SUPFAM" id="SSF52172">
    <property type="entry name" value="CheY-like"/>
    <property type="match status" value="1"/>
</dbReference>
<dbReference type="KEGG" id="palk:PSAKL28_41670"/>
<dbReference type="PANTHER" id="PTHR45566:SF2">
    <property type="entry name" value="NARL SUBFAMILY"/>
    <property type="match status" value="1"/>
</dbReference>
<dbReference type="PRINTS" id="PR00038">
    <property type="entry name" value="HTHLUXR"/>
</dbReference>
<dbReference type="InterPro" id="IPR011006">
    <property type="entry name" value="CheY-like_superfamily"/>
</dbReference>
<dbReference type="RefSeq" id="WP_257011822.1">
    <property type="nucleotide sequence ID" value="NZ_CP009048.1"/>
</dbReference>
<dbReference type="eggNOG" id="COG2197">
    <property type="taxonomic scope" value="Bacteria"/>
</dbReference>
<evidence type="ECO:0000313" key="6">
    <source>
        <dbReference type="EMBL" id="AIL63314.1"/>
    </source>
</evidence>
<dbReference type="CDD" id="cd17535">
    <property type="entry name" value="REC_NarL-like"/>
    <property type="match status" value="1"/>
</dbReference>
<dbReference type="CDD" id="cd06170">
    <property type="entry name" value="LuxR_C_like"/>
    <property type="match status" value="1"/>
</dbReference>
<dbReference type="PROSITE" id="PS50043">
    <property type="entry name" value="HTH_LUXR_2"/>
    <property type="match status" value="1"/>
</dbReference>
<dbReference type="SUPFAM" id="SSF46894">
    <property type="entry name" value="C-terminal effector domain of the bipartite response regulators"/>
    <property type="match status" value="1"/>
</dbReference>
<proteinExistence type="predicted"/>
<dbReference type="InterPro" id="IPR051015">
    <property type="entry name" value="EvgA-like"/>
</dbReference>
<dbReference type="GO" id="GO:0000160">
    <property type="term" value="P:phosphorelay signal transduction system"/>
    <property type="evidence" value="ECO:0007669"/>
    <property type="project" value="InterPro"/>
</dbReference>
<reference evidence="6 7" key="1">
    <citation type="submission" date="2014-07" db="EMBL/GenBank/DDBJ databases">
        <authorList>
            <person name="Lee K."/>
            <person name="Lim J.Y."/>
            <person name="Hwang I."/>
        </authorList>
    </citation>
    <scope>NUCLEOTIDE SEQUENCE [LARGE SCALE GENOMIC DNA]</scope>
    <source>
        <strain evidence="6 7">KL28</strain>
    </source>
</reference>
<dbReference type="EMBL" id="CP009048">
    <property type="protein sequence ID" value="AIL63314.1"/>
    <property type="molecule type" value="Genomic_DNA"/>
</dbReference>
<dbReference type="Gene3D" id="3.40.50.2300">
    <property type="match status" value="1"/>
</dbReference>
<dbReference type="SMART" id="SM00421">
    <property type="entry name" value="HTH_LUXR"/>
    <property type="match status" value="1"/>
</dbReference>
<dbReference type="AlphaFoldDB" id="A0A077FGV3"/>
<feature type="modified residue" description="4-aspartylphosphate" evidence="3">
    <location>
        <position position="61"/>
    </location>
</feature>
<dbReference type="InterPro" id="IPR036388">
    <property type="entry name" value="WH-like_DNA-bd_sf"/>
</dbReference>
<protein>
    <submittedName>
        <fullName evidence="6">LuxR family transcriptional regulator</fullName>
    </submittedName>
</protein>
<evidence type="ECO:0000256" key="3">
    <source>
        <dbReference type="PROSITE-ProRule" id="PRU00169"/>
    </source>
</evidence>
<dbReference type="GO" id="GO:0006355">
    <property type="term" value="P:regulation of DNA-templated transcription"/>
    <property type="evidence" value="ECO:0007669"/>
    <property type="project" value="InterPro"/>
</dbReference>
<accession>A0A077FGV3</accession>